<keyword evidence="10" id="KW-1185">Reference proteome</keyword>
<keyword evidence="5" id="KW-0664">Pyridoxine biosynthesis</keyword>
<dbReference type="GO" id="GO:0004733">
    <property type="term" value="F:pyridoxamine phosphate oxidase activity"/>
    <property type="evidence" value="ECO:0007669"/>
    <property type="project" value="UniProtKB-UniRule"/>
</dbReference>
<comment type="caution">
    <text evidence="5">Lacks conserved residue(s) required for the propagation of feature annotation.</text>
</comment>
<dbReference type="SUPFAM" id="SSF50475">
    <property type="entry name" value="FMN-binding split barrel"/>
    <property type="match status" value="1"/>
</dbReference>
<protein>
    <recommendedName>
        <fullName evidence="5">Pyridoxine/pyridoxamine 5'-phosphate oxidase</fullName>
        <ecNumber evidence="5">1.4.3.5</ecNumber>
    </recommendedName>
    <alternativeName>
        <fullName evidence="5">PNP/PMP oxidase</fullName>
        <shortName evidence="5">PNPOx</shortName>
    </alternativeName>
    <alternativeName>
        <fullName evidence="5">Pyridoxal 5'-phosphate synthase</fullName>
    </alternativeName>
</protein>
<comment type="cofactor">
    <cofactor evidence="5 6">
        <name>FMN</name>
        <dbReference type="ChEBI" id="CHEBI:58210"/>
    </cofactor>
    <text evidence="5 6">Binds 1 FMN per subunit.</text>
</comment>
<feature type="binding site" evidence="5 6">
    <location>
        <position position="199"/>
    </location>
    <ligand>
        <name>FMN</name>
        <dbReference type="ChEBI" id="CHEBI:58210"/>
    </ligand>
</feature>
<evidence type="ECO:0000313" key="9">
    <source>
        <dbReference type="EMBL" id="AVG23754.1"/>
    </source>
</evidence>
<dbReference type="PIRSF" id="PIRSF000190">
    <property type="entry name" value="Pyd_amn-ph_oxd"/>
    <property type="match status" value="1"/>
</dbReference>
<feature type="binding site" evidence="5 6">
    <location>
        <begin position="143"/>
        <end position="144"/>
    </location>
    <ligand>
        <name>FMN</name>
        <dbReference type="ChEBI" id="CHEBI:58210"/>
    </ligand>
</feature>
<dbReference type="Pfam" id="PF10590">
    <property type="entry name" value="PNP_phzG_C"/>
    <property type="match status" value="1"/>
</dbReference>
<dbReference type="GO" id="GO:0008615">
    <property type="term" value="P:pyridoxine biosynthetic process"/>
    <property type="evidence" value="ECO:0007669"/>
    <property type="project" value="UniProtKB-UniRule"/>
</dbReference>
<dbReference type="EMBL" id="CP026923">
    <property type="protein sequence ID" value="AVG23754.1"/>
    <property type="molecule type" value="Genomic_DNA"/>
</dbReference>
<dbReference type="Gene3D" id="2.30.110.10">
    <property type="entry name" value="Electron Transport, Fmn-binding Protein, Chain A"/>
    <property type="match status" value="1"/>
</dbReference>
<keyword evidence="2 5" id="KW-0285">Flavoprotein</keyword>
<dbReference type="PANTHER" id="PTHR10851:SF0">
    <property type="entry name" value="PYRIDOXINE-5'-PHOSPHATE OXIDASE"/>
    <property type="match status" value="1"/>
</dbReference>
<evidence type="ECO:0000256" key="3">
    <source>
        <dbReference type="ARBA" id="ARBA00022643"/>
    </source>
</evidence>
<dbReference type="PROSITE" id="PS01064">
    <property type="entry name" value="PYRIDOX_OXIDASE"/>
    <property type="match status" value="1"/>
</dbReference>
<gene>
    <name evidence="5" type="primary">pdxH</name>
    <name evidence="9" type="ORF">C3B54_11775</name>
</gene>
<evidence type="ECO:0000259" key="7">
    <source>
        <dbReference type="Pfam" id="PF01243"/>
    </source>
</evidence>
<dbReference type="KEGG" id="psai:C3B54_11775"/>
<dbReference type="RefSeq" id="WP_158665517.1">
    <property type="nucleotide sequence ID" value="NZ_CP026923.1"/>
</dbReference>
<feature type="binding site" evidence="5">
    <location>
        <begin position="195"/>
        <end position="197"/>
    </location>
    <ligand>
        <name>substrate</name>
    </ligand>
</feature>
<feature type="binding site" evidence="5 6">
    <location>
        <position position="189"/>
    </location>
    <ligand>
        <name>FMN</name>
        <dbReference type="ChEBI" id="CHEBI:58210"/>
    </ligand>
</feature>
<dbReference type="InterPro" id="IPR012349">
    <property type="entry name" value="Split_barrel_FMN-bd"/>
</dbReference>
<comment type="catalytic activity">
    <reaction evidence="5">
        <text>pyridoxamine 5'-phosphate + O2 + H2O = pyridoxal 5'-phosphate + H2O2 + NH4(+)</text>
        <dbReference type="Rhea" id="RHEA:15817"/>
        <dbReference type="ChEBI" id="CHEBI:15377"/>
        <dbReference type="ChEBI" id="CHEBI:15379"/>
        <dbReference type="ChEBI" id="CHEBI:16240"/>
        <dbReference type="ChEBI" id="CHEBI:28938"/>
        <dbReference type="ChEBI" id="CHEBI:58451"/>
        <dbReference type="ChEBI" id="CHEBI:597326"/>
        <dbReference type="EC" id="1.4.3.5"/>
    </reaction>
</comment>
<accession>A0A2L2BQ26</accession>
<dbReference type="InterPro" id="IPR000659">
    <property type="entry name" value="Pyridox_Oxase"/>
</dbReference>
<feature type="binding site" evidence="5">
    <location>
        <position position="130"/>
    </location>
    <ligand>
        <name>substrate</name>
    </ligand>
</feature>
<dbReference type="Proteomes" id="UP000243077">
    <property type="component" value="Chromosome"/>
</dbReference>
<keyword evidence="4 5" id="KW-0560">Oxidoreductase</keyword>
<dbReference type="NCBIfam" id="TIGR00558">
    <property type="entry name" value="pdxH"/>
    <property type="match status" value="1"/>
</dbReference>
<keyword evidence="3 5" id="KW-0288">FMN</keyword>
<evidence type="ECO:0000259" key="8">
    <source>
        <dbReference type="Pfam" id="PF10590"/>
    </source>
</evidence>
<feature type="domain" description="Pyridoxamine 5'-phosphate oxidase N-terminal" evidence="7">
    <location>
        <begin position="38"/>
        <end position="163"/>
    </location>
</feature>
<dbReference type="InterPro" id="IPR011576">
    <property type="entry name" value="Pyridox_Oxase_N"/>
</dbReference>
<evidence type="ECO:0000256" key="1">
    <source>
        <dbReference type="ARBA" id="ARBA00007301"/>
    </source>
</evidence>
<feature type="domain" description="Pyridoxine 5'-phosphate oxidase dimerisation C-terminal" evidence="8">
    <location>
        <begin position="176"/>
        <end position="216"/>
    </location>
</feature>
<evidence type="ECO:0000256" key="5">
    <source>
        <dbReference type="HAMAP-Rule" id="MF_01629"/>
    </source>
</evidence>
<sequence>MTESVDPLARHTDYGEIALEEGSLLPDPIAQFRVWLQEADEQGIYEPNAMVVSTIDPDGSPTIRTVLLRGVSDEGFAFYTDYTSQKGVALEQNPAVAAVFPWYSLHRQVKIRGVAEKVSVEDSDAYFSTRPRDSRVGAWASDQSQPISSRAALEDKVEQMEQKFAGVDDVPRPEKWGGFLIRPRSIEFWAGRRSRLHDRVRFVRGEHGWKPERLQP</sequence>
<dbReference type="GO" id="GO:0010181">
    <property type="term" value="F:FMN binding"/>
    <property type="evidence" value="ECO:0007669"/>
    <property type="project" value="UniProtKB-UniRule"/>
</dbReference>
<name>A0A2L2BQ26_9MICO</name>
<dbReference type="Pfam" id="PF01243">
    <property type="entry name" value="PNPOx_N"/>
    <property type="match status" value="1"/>
</dbReference>
<feature type="binding site" evidence="5">
    <location>
        <begin position="64"/>
        <end position="69"/>
    </location>
    <ligand>
        <name>FMN</name>
        <dbReference type="ChEBI" id="CHEBI:58210"/>
    </ligand>
</feature>
<dbReference type="AlphaFoldDB" id="A0A2L2BQ26"/>
<dbReference type="HAMAP" id="MF_01629">
    <property type="entry name" value="PdxH"/>
    <property type="match status" value="1"/>
</dbReference>
<comment type="pathway">
    <text evidence="5">Cofactor metabolism; pyridoxal 5'-phosphate salvage; pyridoxal 5'-phosphate from pyridoxamine 5'-phosphate: step 1/1.</text>
</comment>
<feature type="binding site" evidence="5">
    <location>
        <position position="69"/>
    </location>
    <ligand>
        <name>substrate</name>
    </ligand>
</feature>
<comment type="similarity">
    <text evidence="1 5">Belongs to the pyridoxamine 5'-phosphate oxidase family.</text>
</comment>
<comment type="subunit">
    <text evidence="5">Homodimer.</text>
</comment>
<dbReference type="UniPathway" id="UPA01068">
    <property type="reaction ID" value="UER00304"/>
</dbReference>
<evidence type="ECO:0000256" key="2">
    <source>
        <dbReference type="ARBA" id="ARBA00022630"/>
    </source>
</evidence>
<evidence type="ECO:0000313" key="10">
    <source>
        <dbReference type="Proteomes" id="UP000243077"/>
    </source>
</evidence>
<comment type="catalytic activity">
    <reaction evidence="5">
        <text>pyridoxine 5'-phosphate + O2 = pyridoxal 5'-phosphate + H2O2</text>
        <dbReference type="Rhea" id="RHEA:15149"/>
        <dbReference type="ChEBI" id="CHEBI:15379"/>
        <dbReference type="ChEBI" id="CHEBI:16240"/>
        <dbReference type="ChEBI" id="CHEBI:58589"/>
        <dbReference type="ChEBI" id="CHEBI:597326"/>
        <dbReference type="EC" id="1.4.3.5"/>
    </reaction>
</comment>
<dbReference type="InterPro" id="IPR019740">
    <property type="entry name" value="Pyridox_Oxase_CS"/>
</dbReference>
<dbReference type="PANTHER" id="PTHR10851">
    <property type="entry name" value="PYRIDOXINE-5-PHOSPHATE OXIDASE"/>
    <property type="match status" value="1"/>
</dbReference>
<feature type="binding site" evidence="5">
    <location>
        <position position="134"/>
    </location>
    <ligand>
        <name>substrate</name>
    </ligand>
</feature>
<dbReference type="EC" id="1.4.3.5" evidence="5"/>
<dbReference type="NCBIfam" id="NF004231">
    <property type="entry name" value="PRK05679.1"/>
    <property type="match status" value="1"/>
</dbReference>
<feature type="binding site" evidence="5">
    <location>
        <position position="126"/>
    </location>
    <ligand>
        <name>substrate</name>
    </ligand>
</feature>
<dbReference type="OrthoDB" id="9780392at2"/>
<comment type="pathway">
    <text evidence="5">Cofactor metabolism; pyridoxal 5'-phosphate salvage; pyridoxal 5'-phosphate from pyridoxine 5'-phosphate: step 1/1.</text>
</comment>
<dbReference type="InterPro" id="IPR019576">
    <property type="entry name" value="Pyridoxamine_oxidase_dimer_C"/>
</dbReference>
<feature type="binding site" evidence="5 6">
    <location>
        <position position="86"/>
    </location>
    <ligand>
        <name>FMN</name>
        <dbReference type="ChEBI" id="CHEBI:58210"/>
    </ligand>
</feature>
<evidence type="ECO:0000256" key="6">
    <source>
        <dbReference type="PIRSR" id="PIRSR000190-2"/>
    </source>
</evidence>
<proteinExistence type="inferred from homology"/>
<reference evidence="9 10" key="1">
    <citation type="submission" date="2018-02" db="EMBL/GenBank/DDBJ databases">
        <title>Complete genome of the streamlined marine actinobacterium Pontimonas salivibrio CL-TW6 adapted to coastal planktonic lifestype.</title>
        <authorList>
            <person name="Cho B.C."/>
            <person name="Hardies S.C."/>
            <person name="Jang G.I."/>
            <person name="Hwang C.Y."/>
        </authorList>
    </citation>
    <scope>NUCLEOTIDE SEQUENCE [LARGE SCALE GENOMIC DNA]</scope>
    <source>
        <strain evidence="9 10">CL-TW6</strain>
    </source>
</reference>
<evidence type="ECO:0000256" key="4">
    <source>
        <dbReference type="ARBA" id="ARBA00023002"/>
    </source>
</evidence>
<feature type="binding site" evidence="5 6">
    <location>
        <position position="108"/>
    </location>
    <ligand>
        <name>FMN</name>
        <dbReference type="ChEBI" id="CHEBI:58210"/>
    </ligand>
</feature>
<comment type="function">
    <text evidence="5">Catalyzes the oxidation of either pyridoxine 5'-phosphate (PNP) or pyridoxamine 5'-phosphate (PMP) into pyridoxal 5'-phosphate (PLP).</text>
</comment>
<organism evidence="9 10">
    <name type="scientific">Pontimonas salivibrio</name>
    <dbReference type="NCBI Taxonomy" id="1159327"/>
    <lineage>
        <taxon>Bacteria</taxon>
        <taxon>Bacillati</taxon>
        <taxon>Actinomycetota</taxon>
        <taxon>Actinomycetes</taxon>
        <taxon>Micrococcales</taxon>
        <taxon>Microbacteriaceae</taxon>
        <taxon>Pontimonas</taxon>
    </lineage>
</organism>
<feature type="binding site" evidence="5 6">
    <location>
        <begin position="79"/>
        <end position="80"/>
    </location>
    <ligand>
        <name>FMN</name>
        <dbReference type="ChEBI" id="CHEBI:58210"/>
    </ligand>
</feature>